<feature type="compositionally biased region" description="Polar residues" evidence="3">
    <location>
        <begin position="537"/>
        <end position="555"/>
    </location>
</feature>
<dbReference type="GO" id="GO:0005524">
    <property type="term" value="F:ATP binding"/>
    <property type="evidence" value="ECO:0007669"/>
    <property type="project" value="InterPro"/>
</dbReference>
<dbReference type="InterPro" id="IPR014721">
    <property type="entry name" value="Ribsml_uS5_D2-typ_fold_subgr"/>
</dbReference>
<dbReference type="InterPro" id="IPR020568">
    <property type="entry name" value="Ribosomal_Su5_D2-typ_SF"/>
</dbReference>
<feature type="region of interest" description="Disordered" evidence="3">
    <location>
        <begin position="589"/>
        <end position="617"/>
    </location>
</feature>
<dbReference type="GO" id="GO:0140664">
    <property type="term" value="F:ATP-dependent DNA damage sensor activity"/>
    <property type="evidence" value="ECO:0007669"/>
    <property type="project" value="InterPro"/>
</dbReference>
<dbReference type="GO" id="GO:0032389">
    <property type="term" value="C:MutLalpha complex"/>
    <property type="evidence" value="ECO:0007669"/>
    <property type="project" value="TreeGrafter"/>
</dbReference>
<dbReference type="InterPro" id="IPR036890">
    <property type="entry name" value="HATPase_C_sf"/>
</dbReference>
<reference evidence="5" key="1">
    <citation type="submission" date="2021-12" db="EMBL/GenBank/DDBJ databases">
        <title>Convergent genome expansion in fungi linked to evolution of root-endophyte symbiosis.</title>
        <authorList>
            <consortium name="DOE Joint Genome Institute"/>
            <person name="Ke Y.-H."/>
            <person name="Bonito G."/>
            <person name="Liao H.-L."/>
            <person name="Looney B."/>
            <person name="Rojas-Flechas A."/>
            <person name="Nash J."/>
            <person name="Hameed K."/>
            <person name="Schadt C."/>
            <person name="Martin F."/>
            <person name="Crous P.W."/>
            <person name="Miettinen O."/>
            <person name="Magnuson J.K."/>
            <person name="Labbe J."/>
            <person name="Jacobson D."/>
            <person name="Doktycz M.J."/>
            <person name="Veneault-Fourrey C."/>
            <person name="Kuo A."/>
            <person name="Mondo S."/>
            <person name="Calhoun S."/>
            <person name="Riley R."/>
            <person name="Ohm R."/>
            <person name="LaButti K."/>
            <person name="Andreopoulos B."/>
            <person name="Pangilinan J."/>
            <person name="Nolan M."/>
            <person name="Tritt A."/>
            <person name="Clum A."/>
            <person name="Lipzen A."/>
            <person name="Daum C."/>
            <person name="Barry K."/>
            <person name="Grigoriev I.V."/>
            <person name="Vilgalys R."/>
        </authorList>
    </citation>
    <scope>NUCLEOTIDE SEQUENCE</scope>
    <source>
        <strain evidence="5">PMI_201</strain>
    </source>
</reference>
<keyword evidence="2" id="KW-0227">DNA damage</keyword>
<evidence type="ECO:0000256" key="3">
    <source>
        <dbReference type="SAM" id="MobiDB-lite"/>
    </source>
</evidence>
<dbReference type="SUPFAM" id="SSF54211">
    <property type="entry name" value="Ribosomal protein S5 domain 2-like"/>
    <property type="match status" value="1"/>
</dbReference>
<dbReference type="AlphaFoldDB" id="A0AAD4KH95"/>
<feature type="region of interest" description="Disordered" evidence="3">
    <location>
        <begin position="384"/>
        <end position="403"/>
    </location>
</feature>
<feature type="compositionally biased region" description="Polar residues" evidence="3">
    <location>
        <begin position="680"/>
        <end position="702"/>
    </location>
</feature>
<keyword evidence="6" id="KW-1185">Reference proteome</keyword>
<dbReference type="Gene3D" id="3.30.230.10">
    <property type="match status" value="1"/>
</dbReference>
<dbReference type="GO" id="GO:0061982">
    <property type="term" value="P:meiosis I cell cycle process"/>
    <property type="evidence" value="ECO:0007669"/>
    <property type="project" value="UniProtKB-ARBA"/>
</dbReference>
<dbReference type="FunFam" id="3.30.565.10:FF:000017">
    <property type="entry name" value="PMS1 homolog 1, mismatch repair system component"/>
    <property type="match status" value="1"/>
</dbReference>
<dbReference type="Proteomes" id="UP001201262">
    <property type="component" value="Unassembled WGS sequence"/>
</dbReference>
<dbReference type="RefSeq" id="XP_046068116.1">
    <property type="nucleotide sequence ID" value="XM_046213262.1"/>
</dbReference>
<organism evidence="5 6">
    <name type="scientific">Talaromyces proteolyticus</name>
    <dbReference type="NCBI Taxonomy" id="1131652"/>
    <lineage>
        <taxon>Eukaryota</taxon>
        <taxon>Fungi</taxon>
        <taxon>Dikarya</taxon>
        <taxon>Ascomycota</taxon>
        <taxon>Pezizomycotina</taxon>
        <taxon>Eurotiomycetes</taxon>
        <taxon>Eurotiomycetidae</taxon>
        <taxon>Eurotiales</taxon>
        <taxon>Trichocomaceae</taxon>
        <taxon>Talaromyces</taxon>
        <taxon>Talaromyces sect. Bacilispori</taxon>
    </lineage>
</organism>
<feature type="region of interest" description="Disordered" evidence="3">
    <location>
        <begin position="674"/>
        <end position="702"/>
    </location>
</feature>
<name>A0AAD4KH95_9EURO</name>
<dbReference type="InterPro" id="IPR038973">
    <property type="entry name" value="MutL/Mlh/Pms-like"/>
</dbReference>
<dbReference type="EMBL" id="JAJTJA010000011">
    <property type="protein sequence ID" value="KAH8692119.1"/>
    <property type="molecule type" value="Genomic_DNA"/>
</dbReference>
<evidence type="ECO:0000259" key="4">
    <source>
        <dbReference type="SMART" id="SM01340"/>
    </source>
</evidence>
<proteinExistence type="inferred from homology"/>
<comment type="caution">
    <text evidence="5">The sequence shown here is derived from an EMBL/GenBank/DDBJ whole genome shotgun (WGS) entry which is preliminary data.</text>
</comment>
<dbReference type="SMART" id="SM01340">
    <property type="entry name" value="DNA_mis_repair"/>
    <property type="match status" value="1"/>
</dbReference>
<dbReference type="Pfam" id="PF01119">
    <property type="entry name" value="DNA_mis_repair"/>
    <property type="match status" value="1"/>
</dbReference>
<dbReference type="InterPro" id="IPR002099">
    <property type="entry name" value="MutL/Mlh/PMS"/>
</dbReference>
<evidence type="ECO:0000256" key="2">
    <source>
        <dbReference type="ARBA" id="ARBA00022763"/>
    </source>
</evidence>
<dbReference type="InterPro" id="IPR013507">
    <property type="entry name" value="DNA_mismatch_S5_2-like"/>
</dbReference>
<dbReference type="PANTHER" id="PTHR10073">
    <property type="entry name" value="DNA MISMATCH REPAIR PROTEIN MLH, PMS, MUTL"/>
    <property type="match status" value="1"/>
</dbReference>
<dbReference type="SUPFAM" id="SSF55874">
    <property type="entry name" value="ATPase domain of HSP90 chaperone/DNA topoisomerase II/histidine kinase"/>
    <property type="match status" value="1"/>
</dbReference>
<accession>A0AAD4KH95</accession>
<sequence length="878" mass="96009">MPIAALPPATAQAIGSTSVLSDPCAVVKELLDNGLDASASSISVEISQNTIDTIQVKDNGHGIAPEDFACVCKRAYTSKIQTLDDFRNVGGQSLGFRGEALASAAEMADTLTVTTRTKDEVVGSALKYNRKGDLISSDKTSHPIGTTVCLVGFLKSIPVRRQTAVKNAAKTITKIKKLLQAYAIARPSTRISFKVLKSKNEKDNWTYAPSASSNLADAIRKAIGVEVASQCLTKSWPDQNYEADAVRLVAVLPKSDADFPKVGNSGQYLCVDGRPLSSSRGTLKEIVRLFKSYVRSAARTSGHSTLSDPFLCLQMTCPKGSYDANVEPGKDDVLFAEQQEIVALSESLFKQVYGEVEKGLENTDEAVLPANDFTVLMRRPAIQAPLSPPTTNPQHSAPGANSWTAVTPQQDVYSPSHEAGGASETERDAGIADRNTTNPWSIARTHFFHQSSSPKRPSQLLTPIRRDSSRGANTINIKASQSSPSDVSSPASHASSPQQRRGSGSRFGSASVEGPPRLHIYSKASRERDRERYGNGSLDTWFTKQNQPVLSTSTRDQSHDQDGAESVMLDDLDADDVFETRTKLINKAFKPPVPSGGRSSRAPELFSSQISTPDDGLADIERRDKQQEFPVMEDWSSRLHQPSPVIDHTQSQISDSQETEYALDFERRKREANLARRRQLQSGQLSLTTPASSQSVSKSPHQNRYLAARAALSTSTQGQADLLPVDEPSLQTNEPQMSDSDPRAYLMRELERTTSGETTKKKRAFTNRLPLERIPNGFDSHELSLELSLPSSITAFAKECKPVMTIDEYAISGKEYRPFSRPDNQGLAEICKTWEATLSSLVKSKYRLRDVDLYGSDDGSEDARLEGIDIYAAIQRLL</sequence>
<evidence type="ECO:0000313" key="6">
    <source>
        <dbReference type="Proteomes" id="UP001201262"/>
    </source>
</evidence>
<feature type="compositionally biased region" description="Polar residues" evidence="3">
    <location>
        <begin position="392"/>
        <end position="403"/>
    </location>
</feature>
<dbReference type="GO" id="GO:0016887">
    <property type="term" value="F:ATP hydrolysis activity"/>
    <property type="evidence" value="ECO:0007669"/>
    <property type="project" value="InterPro"/>
</dbReference>
<dbReference type="GO" id="GO:0006298">
    <property type="term" value="P:mismatch repair"/>
    <property type="evidence" value="ECO:0007669"/>
    <property type="project" value="InterPro"/>
</dbReference>
<dbReference type="PANTHER" id="PTHR10073:SF41">
    <property type="entry name" value="MISMATCH REPAIR PROTEIN, PUTATIVE (AFU_ORTHOLOGUE AFUA_8G05820)-RELATED"/>
    <property type="match status" value="1"/>
</dbReference>
<evidence type="ECO:0000313" key="5">
    <source>
        <dbReference type="EMBL" id="KAH8692119.1"/>
    </source>
</evidence>
<evidence type="ECO:0000256" key="1">
    <source>
        <dbReference type="ARBA" id="ARBA00006082"/>
    </source>
</evidence>
<dbReference type="Pfam" id="PF13589">
    <property type="entry name" value="HATPase_c_3"/>
    <property type="match status" value="1"/>
</dbReference>
<protein>
    <submittedName>
        <fullName evidence="5">DNA mismatch repair protein</fullName>
    </submittedName>
</protein>
<feature type="region of interest" description="Disordered" evidence="3">
    <location>
        <begin position="633"/>
        <end position="661"/>
    </location>
</feature>
<feature type="compositionally biased region" description="Polar residues" evidence="3">
    <location>
        <begin position="448"/>
        <end position="461"/>
    </location>
</feature>
<gene>
    <name evidence="5" type="ORF">BGW36DRAFT_348257</name>
</gene>
<feature type="domain" description="DNA mismatch repair protein S5" evidence="4">
    <location>
        <begin position="219"/>
        <end position="354"/>
    </location>
</feature>
<feature type="region of interest" description="Disordered" evidence="3">
    <location>
        <begin position="412"/>
        <end position="563"/>
    </location>
</feature>
<dbReference type="PROSITE" id="PS00058">
    <property type="entry name" value="DNA_MISMATCH_REPAIR_1"/>
    <property type="match status" value="1"/>
</dbReference>
<comment type="similarity">
    <text evidence="1">Belongs to the DNA mismatch repair MutL/HexB family.</text>
</comment>
<dbReference type="InterPro" id="IPR014762">
    <property type="entry name" value="DNA_mismatch_repair_CS"/>
</dbReference>
<dbReference type="GeneID" id="70243549"/>
<feature type="compositionally biased region" description="Low complexity" evidence="3">
    <location>
        <begin position="479"/>
        <end position="511"/>
    </location>
</feature>
<feature type="compositionally biased region" description="Basic and acidic residues" evidence="3">
    <location>
        <begin position="524"/>
        <end position="533"/>
    </location>
</feature>
<dbReference type="Gene3D" id="3.30.565.10">
    <property type="entry name" value="Histidine kinase-like ATPase, C-terminal domain"/>
    <property type="match status" value="1"/>
</dbReference>
<dbReference type="GO" id="GO:0030983">
    <property type="term" value="F:mismatched DNA binding"/>
    <property type="evidence" value="ECO:0007669"/>
    <property type="project" value="InterPro"/>
</dbReference>
<dbReference type="NCBIfam" id="TIGR00585">
    <property type="entry name" value="mutl"/>
    <property type="match status" value="1"/>
</dbReference>